<dbReference type="GO" id="GO:0015031">
    <property type="term" value="P:protein transport"/>
    <property type="evidence" value="ECO:0007669"/>
    <property type="project" value="UniProtKB-KW"/>
</dbReference>
<feature type="transmembrane region" description="Helical" evidence="9">
    <location>
        <begin position="97"/>
        <end position="118"/>
    </location>
</feature>
<dbReference type="Pfam" id="PF02096">
    <property type="entry name" value="60KD_IMP"/>
    <property type="match status" value="1"/>
</dbReference>
<dbReference type="GO" id="GO:0005886">
    <property type="term" value="C:plasma membrane"/>
    <property type="evidence" value="ECO:0007669"/>
    <property type="project" value="UniProtKB-SubCell"/>
</dbReference>
<keyword evidence="7 9" id="KW-0472">Membrane</keyword>
<feature type="transmembrane region" description="Helical" evidence="9">
    <location>
        <begin position="138"/>
        <end position="158"/>
    </location>
</feature>
<dbReference type="InterPro" id="IPR001708">
    <property type="entry name" value="YidC/ALB3/OXA1/COX18"/>
</dbReference>
<evidence type="ECO:0000256" key="1">
    <source>
        <dbReference type="ARBA" id="ARBA00004651"/>
    </source>
</evidence>
<dbReference type="GO" id="GO:0032977">
    <property type="term" value="F:membrane insertase activity"/>
    <property type="evidence" value="ECO:0007669"/>
    <property type="project" value="InterPro"/>
</dbReference>
<dbReference type="InterPro" id="IPR047196">
    <property type="entry name" value="YidC_ALB_C"/>
</dbReference>
<dbReference type="EMBL" id="UINC01065457">
    <property type="protein sequence ID" value="SVB95147.1"/>
    <property type="molecule type" value="Genomic_DNA"/>
</dbReference>
<dbReference type="AlphaFoldDB" id="A0A382I7E3"/>
<feature type="non-terminal residue" evidence="11">
    <location>
        <position position="169"/>
    </location>
</feature>
<evidence type="ECO:0000256" key="5">
    <source>
        <dbReference type="ARBA" id="ARBA00022927"/>
    </source>
</evidence>
<evidence type="ECO:0000256" key="2">
    <source>
        <dbReference type="ARBA" id="ARBA00022448"/>
    </source>
</evidence>
<feature type="domain" description="Membrane insertase YidC/Oxa/ALB C-terminal" evidence="10">
    <location>
        <begin position="31"/>
        <end position="128"/>
    </location>
</feature>
<evidence type="ECO:0000313" key="11">
    <source>
        <dbReference type="EMBL" id="SVB95147.1"/>
    </source>
</evidence>
<dbReference type="CDD" id="cd20070">
    <property type="entry name" value="5TM_YidC_Alb3"/>
    <property type="match status" value="1"/>
</dbReference>
<organism evidence="11">
    <name type="scientific">marine metagenome</name>
    <dbReference type="NCBI Taxonomy" id="408172"/>
    <lineage>
        <taxon>unclassified sequences</taxon>
        <taxon>metagenomes</taxon>
        <taxon>ecological metagenomes</taxon>
    </lineage>
</organism>
<sequence length="169" mass="19128">MEFIVILWNEVIIRPMLNTLMVFYVISWEHMGIAIILFTVLVKAATMPLTLKQIKQMRVMSTLQPKMKDLQAKYSGDRARASQETMKLYKEAGVNPIGCLGPMVVQMPILIGLFRVLIQTLFAKPEDLIGLSEKLYSWIPIFPIHSVVPLNATFLGVLDLSEPDPTRVV</sequence>
<keyword evidence="8" id="KW-0143">Chaperone</keyword>
<evidence type="ECO:0000256" key="9">
    <source>
        <dbReference type="SAM" id="Phobius"/>
    </source>
</evidence>
<protein>
    <recommendedName>
        <fullName evidence="10">Membrane insertase YidC/Oxa/ALB C-terminal domain-containing protein</fullName>
    </recommendedName>
</protein>
<reference evidence="11" key="1">
    <citation type="submission" date="2018-05" db="EMBL/GenBank/DDBJ databases">
        <authorList>
            <person name="Lanie J.A."/>
            <person name="Ng W.-L."/>
            <person name="Kazmierczak K.M."/>
            <person name="Andrzejewski T.M."/>
            <person name="Davidsen T.M."/>
            <person name="Wayne K.J."/>
            <person name="Tettelin H."/>
            <person name="Glass J.I."/>
            <person name="Rusch D."/>
            <person name="Podicherti R."/>
            <person name="Tsui H.-C.T."/>
            <person name="Winkler M.E."/>
        </authorList>
    </citation>
    <scope>NUCLEOTIDE SEQUENCE</scope>
</reference>
<keyword evidence="3" id="KW-1003">Cell membrane</keyword>
<keyword evidence="2" id="KW-0813">Transport</keyword>
<proteinExistence type="predicted"/>
<evidence type="ECO:0000256" key="3">
    <source>
        <dbReference type="ARBA" id="ARBA00022475"/>
    </source>
</evidence>
<gene>
    <name evidence="11" type="ORF">METZ01_LOCUS248001</name>
</gene>
<keyword evidence="6 9" id="KW-1133">Transmembrane helix</keyword>
<keyword evidence="5" id="KW-0653">Protein transport</keyword>
<name>A0A382I7E3_9ZZZZ</name>
<evidence type="ECO:0000256" key="6">
    <source>
        <dbReference type="ARBA" id="ARBA00022989"/>
    </source>
</evidence>
<dbReference type="GO" id="GO:0051205">
    <property type="term" value="P:protein insertion into membrane"/>
    <property type="evidence" value="ECO:0007669"/>
    <property type="project" value="TreeGrafter"/>
</dbReference>
<keyword evidence="4 9" id="KW-0812">Transmembrane</keyword>
<comment type="subcellular location">
    <subcellularLocation>
        <location evidence="1">Cell membrane</location>
        <topology evidence="1">Multi-pass membrane protein</topology>
    </subcellularLocation>
</comment>
<dbReference type="PANTHER" id="PTHR12428">
    <property type="entry name" value="OXA1"/>
    <property type="match status" value="1"/>
</dbReference>
<evidence type="ECO:0000259" key="10">
    <source>
        <dbReference type="Pfam" id="PF02096"/>
    </source>
</evidence>
<evidence type="ECO:0000256" key="7">
    <source>
        <dbReference type="ARBA" id="ARBA00023136"/>
    </source>
</evidence>
<dbReference type="InterPro" id="IPR028055">
    <property type="entry name" value="YidC/Oxa/ALB_C"/>
</dbReference>
<dbReference type="NCBIfam" id="TIGR03592">
    <property type="entry name" value="yidC_oxa1_cterm"/>
    <property type="match status" value="1"/>
</dbReference>
<accession>A0A382I7E3</accession>
<dbReference type="PANTHER" id="PTHR12428:SF65">
    <property type="entry name" value="CYTOCHROME C OXIDASE ASSEMBLY PROTEIN COX18, MITOCHONDRIAL"/>
    <property type="match status" value="1"/>
</dbReference>
<evidence type="ECO:0000256" key="8">
    <source>
        <dbReference type="ARBA" id="ARBA00023186"/>
    </source>
</evidence>
<evidence type="ECO:0000256" key="4">
    <source>
        <dbReference type="ARBA" id="ARBA00022692"/>
    </source>
</evidence>